<dbReference type="Gene3D" id="1.10.287.110">
    <property type="entry name" value="DnaJ domain"/>
    <property type="match status" value="1"/>
</dbReference>
<dbReference type="GO" id="GO:0051087">
    <property type="term" value="F:protein-folding chaperone binding"/>
    <property type="evidence" value="ECO:0007669"/>
    <property type="project" value="InterPro"/>
</dbReference>
<dbReference type="InterPro" id="IPR036386">
    <property type="entry name" value="HscB_C_sf"/>
</dbReference>
<keyword evidence="2" id="KW-0143">Chaperone</keyword>
<evidence type="ECO:0000259" key="3">
    <source>
        <dbReference type="PROSITE" id="PS50076"/>
    </source>
</evidence>
<reference evidence="4" key="1">
    <citation type="submission" date="2016-10" db="EMBL/GenBank/DDBJ databases">
        <authorList>
            <person name="Benchimol M."/>
            <person name="Almeida L.G."/>
            <person name="Vasconcelos A.T."/>
            <person name="Perreira-Neves A."/>
            <person name="Rosa I.A."/>
            <person name="Tasca T."/>
            <person name="Bogo M.R."/>
            <person name="de Souza W."/>
        </authorList>
    </citation>
    <scope>NUCLEOTIDE SEQUENCE [LARGE SCALE GENOMIC DNA]</scope>
    <source>
        <strain evidence="4">K</strain>
    </source>
</reference>
<dbReference type="AlphaFoldDB" id="A0A1J4KKQ8"/>
<dbReference type="GO" id="GO:0051259">
    <property type="term" value="P:protein complex oligomerization"/>
    <property type="evidence" value="ECO:0007669"/>
    <property type="project" value="InterPro"/>
</dbReference>
<evidence type="ECO:0000256" key="1">
    <source>
        <dbReference type="ARBA" id="ARBA00010476"/>
    </source>
</evidence>
<evidence type="ECO:0000313" key="4">
    <source>
        <dbReference type="EMBL" id="OHT11889.1"/>
    </source>
</evidence>
<dbReference type="GO" id="GO:0005739">
    <property type="term" value="C:mitochondrion"/>
    <property type="evidence" value="ECO:0007669"/>
    <property type="project" value="TreeGrafter"/>
</dbReference>
<dbReference type="InterPro" id="IPR001623">
    <property type="entry name" value="DnaJ_domain"/>
</dbReference>
<dbReference type="VEuPathDB" id="TrichDB:TRFO_18461"/>
<proteinExistence type="inferred from homology"/>
<dbReference type="Gene3D" id="1.20.1280.20">
    <property type="entry name" value="HscB, C-terminal domain"/>
    <property type="match status" value="1"/>
</dbReference>
<dbReference type="PANTHER" id="PTHR14021:SF15">
    <property type="entry name" value="IRON-SULFUR CLUSTER CO-CHAPERONE PROTEIN HSCB"/>
    <property type="match status" value="1"/>
</dbReference>
<dbReference type="NCBIfam" id="TIGR00714">
    <property type="entry name" value="hscB"/>
    <property type="match status" value="1"/>
</dbReference>
<dbReference type="InterPro" id="IPR009073">
    <property type="entry name" value="HscB_oligo_C"/>
</dbReference>
<dbReference type="RefSeq" id="XP_068365025.1">
    <property type="nucleotide sequence ID" value="XM_068500197.1"/>
</dbReference>
<gene>
    <name evidence="4" type="primary">HSCB</name>
    <name evidence="4" type="ORF">TRFO_18461</name>
</gene>
<keyword evidence="5" id="KW-1185">Reference proteome</keyword>
<dbReference type="GeneID" id="94834901"/>
<dbReference type="Pfam" id="PF07743">
    <property type="entry name" value="HSCB_C"/>
    <property type="match status" value="1"/>
</dbReference>
<dbReference type="PROSITE" id="PS50076">
    <property type="entry name" value="DNAJ_2"/>
    <property type="match status" value="1"/>
</dbReference>
<comment type="caution">
    <text evidence="4">The sequence shown here is derived from an EMBL/GenBank/DDBJ whole genome shotgun (WGS) entry which is preliminary data.</text>
</comment>
<comment type="similarity">
    <text evidence="1">Belongs to the HscB family.</text>
</comment>
<dbReference type="PANTHER" id="PTHR14021">
    <property type="entry name" value="IRON-SULFUR CLUSTER CO-CHAPERONE PROTEIN HSCB"/>
    <property type="match status" value="1"/>
</dbReference>
<dbReference type="SMART" id="SM00271">
    <property type="entry name" value="DnaJ"/>
    <property type="match status" value="1"/>
</dbReference>
<evidence type="ECO:0000256" key="2">
    <source>
        <dbReference type="ARBA" id="ARBA00023186"/>
    </source>
</evidence>
<feature type="domain" description="J" evidence="3">
    <location>
        <begin position="51"/>
        <end position="123"/>
    </location>
</feature>
<evidence type="ECO:0000313" key="5">
    <source>
        <dbReference type="Proteomes" id="UP000179807"/>
    </source>
</evidence>
<sequence>MLQFYKSRFARFFVHDCKQTCCWNCHKMIKHKDCEFFCKNCNKLLPTEYDNYFSLFDLPKDYDIDPSKLLKTYKGYQRQIHPDRFFQASKNEISNADHVSSCVNQGYKTLSDPVKRGEYMLQLFKFDTKADVPPDFLMKVLDIHEQIDSASESSDLVKLMAENQKDFREENAKLKESLRVDGDKVADPHAAAESLAKMKYLSRIRDAIREKLPVDLL</sequence>
<name>A0A1J4KKQ8_9EUKA</name>
<organism evidence="4 5">
    <name type="scientific">Tritrichomonas foetus</name>
    <dbReference type="NCBI Taxonomy" id="1144522"/>
    <lineage>
        <taxon>Eukaryota</taxon>
        <taxon>Metamonada</taxon>
        <taxon>Parabasalia</taxon>
        <taxon>Tritrichomonadida</taxon>
        <taxon>Tritrichomonadidae</taxon>
        <taxon>Tritrichomonas</taxon>
    </lineage>
</organism>
<accession>A0A1J4KKQ8</accession>
<protein>
    <submittedName>
        <fullName evidence="4">Iron-sulfur cluster co-chaperone protein HscB, mitochondrial</fullName>
    </submittedName>
</protein>
<dbReference type="Proteomes" id="UP000179807">
    <property type="component" value="Unassembled WGS sequence"/>
</dbReference>
<dbReference type="GO" id="GO:0044571">
    <property type="term" value="P:[2Fe-2S] cluster assembly"/>
    <property type="evidence" value="ECO:0007669"/>
    <property type="project" value="InterPro"/>
</dbReference>
<dbReference type="InterPro" id="IPR004640">
    <property type="entry name" value="HscB"/>
</dbReference>
<dbReference type="SUPFAM" id="SSF47144">
    <property type="entry name" value="HSC20 (HSCB), C-terminal oligomerisation domain"/>
    <property type="match status" value="1"/>
</dbReference>
<dbReference type="SUPFAM" id="SSF46565">
    <property type="entry name" value="Chaperone J-domain"/>
    <property type="match status" value="1"/>
</dbReference>
<dbReference type="EMBL" id="MLAK01000576">
    <property type="protein sequence ID" value="OHT11889.1"/>
    <property type="molecule type" value="Genomic_DNA"/>
</dbReference>
<dbReference type="InterPro" id="IPR036869">
    <property type="entry name" value="J_dom_sf"/>
</dbReference>
<dbReference type="OrthoDB" id="448954at2759"/>
<dbReference type="GO" id="GO:0001671">
    <property type="term" value="F:ATPase activator activity"/>
    <property type="evidence" value="ECO:0007669"/>
    <property type="project" value="InterPro"/>
</dbReference>